<organism evidence="1 2">
    <name type="scientific">Avena sativa</name>
    <name type="common">Oat</name>
    <dbReference type="NCBI Taxonomy" id="4498"/>
    <lineage>
        <taxon>Eukaryota</taxon>
        <taxon>Viridiplantae</taxon>
        <taxon>Streptophyta</taxon>
        <taxon>Embryophyta</taxon>
        <taxon>Tracheophyta</taxon>
        <taxon>Spermatophyta</taxon>
        <taxon>Magnoliopsida</taxon>
        <taxon>Liliopsida</taxon>
        <taxon>Poales</taxon>
        <taxon>Poaceae</taxon>
        <taxon>BOP clade</taxon>
        <taxon>Pooideae</taxon>
        <taxon>Poodae</taxon>
        <taxon>Poeae</taxon>
        <taxon>Poeae Chloroplast Group 1 (Aveneae type)</taxon>
        <taxon>Aveninae</taxon>
        <taxon>Avena</taxon>
    </lineage>
</organism>
<dbReference type="EnsemblPlants" id="AVESA.00010b.r2.3CG0506370.2">
    <property type="protein sequence ID" value="AVESA.00010b.r2.3CG0506370.2.CDS"/>
    <property type="gene ID" value="AVESA.00010b.r2.3CG0506370"/>
</dbReference>
<sequence>MASFRRFLHVAILLVLCIFPVDVVRGQSIHPTEANALNAIRGRLIDPMDNLKNWNRGDPCKSNWTGVICNKISSDAYLHVTDLELFKMNLSGTLAPEVGLLSQLKKLDFMWNNLTGNIPKEIGNITMLKLLTLNGNQLSGSIPDEIGYLKKLNRLQIDQNQISGPIPKSFANLTSMKHLHINNNSLSGQIPSELSRMPALLHLLVDTNNLSGHLPPELAETRSLKILQADNNNFSGSSIPTAYNNIKTLLKLSLRNCSLQGLIPDLSGVPELGYVDLSWNQLTGSIPTNRLAANITTIDLSHNSLNGTIPANFSGLPNLQFLSIEANRLNGDVPSAIWSNITFTGNRSLVLNFQNNSLETIPDAFVLPKAVVLLLSGNPVCDSSNAARAAGLCQPASVNGTPSGPQVSIDCVACPKDKNYEYNPSSPIPCFCAVPLGVGFRLKSPGISDFRSYKEAFEIDATSLLDLSIYQLYIEQYIWEAGPRLNMHLKLFPNNTSLFTMSEVLRLRELLAGWEITLSDTFGPYELLNFTLGSYADDFPTVMSSGLNKGALAGILVGTITAAIAVSVVSTIFIMRRRSKHRTVSRRSLLSRFSVKVDGVKCFTFEEMATATNDFDDSAEVGQGGYGKVYRGNLADGTAVAIKRAHEDSLQGSKEFCTEIELLSRLHHRNLVSLVGYCDEEDEQMLVYEFMPNGTLRDHLSATSKRPLNFAQRLHIALGAAKGILYLHTEADPPIFHRDVKATNILLDSKFVAKVADFGLSRLAPVPDISGTLPAHISTVVKGTPGYLDPEYFLTHKLTEKSDVYSLGVVLLELLTGMKPIQFGKNIVREVNAAYQSGDISGIIDSRISSCPPECATRFLSLALKCCRDETDARPYMAEIVRELDGIRSVLPEGEDLLSTTSMEMGSSATLPNSASMSLTGEIFDSSHASNSGHDNSGIPSGMVAPR</sequence>
<dbReference type="Proteomes" id="UP001732700">
    <property type="component" value="Chromosome 3C"/>
</dbReference>
<evidence type="ECO:0000313" key="1">
    <source>
        <dbReference type="EnsemblPlants" id="AVESA.00010b.r2.3CG0506370.2.CDS"/>
    </source>
</evidence>
<proteinExistence type="predicted"/>
<keyword evidence="2" id="KW-1185">Reference proteome</keyword>
<reference evidence="1" key="1">
    <citation type="submission" date="2021-05" db="EMBL/GenBank/DDBJ databases">
        <authorList>
            <person name="Scholz U."/>
            <person name="Mascher M."/>
            <person name="Fiebig A."/>
        </authorList>
    </citation>
    <scope>NUCLEOTIDE SEQUENCE [LARGE SCALE GENOMIC DNA]</scope>
</reference>
<name>A0ACD5VRT1_AVESA</name>
<protein>
    <submittedName>
        <fullName evidence="1">Uncharacterized protein</fullName>
    </submittedName>
</protein>
<reference evidence="1" key="2">
    <citation type="submission" date="2025-09" db="UniProtKB">
        <authorList>
            <consortium name="EnsemblPlants"/>
        </authorList>
    </citation>
    <scope>IDENTIFICATION</scope>
</reference>
<evidence type="ECO:0000313" key="2">
    <source>
        <dbReference type="Proteomes" id="UP001732700"/>
    </source>
</evidence>
<accession>A0ACD5VRT1</accession>